<feature type="transmembrane region" description="Helical" evidence="7">
    <location>
        <begin position="42"/>
        <end position="67"/>
    </location>
</feature>
<dbReference type="OrthoDB" id="4053402at2"/>
<feature type="domain" description="ABC transmembrane type-1" evidence="9">
    <location>
        <begin position="100"/>
        <end position="315"/>
    </location>
</feature>
<feature type="transmembrane region" description="Helical" evidence="7">
    <location>
        <begin position="104"/>
        <end position="125"/>
    </location>
</feature>
<feature type="transmembrane region" description="Helical" evidence="7">
    <location>
        <begin position="230"/>
        <end position="255"/>
    </location>
</feature>
<feature type="transmembrane region" description="Helical" evidence="7">
    <location>
        <begin position="261"/>
        <end position="284"/>
    </location>
</feature>
<dbReference type="InterPro" id="IPR035906">
    <property type="entry name" value="MetI-like_sf"/>
</dbReference>
<keyword evidence="6 7" id="KW-0472">Membrane</keyword>
<evidence type="ECO:0000256" key="6">
    <source>
        <dbReference type="ARBA" id="ARBA00023136"/>
    </source>
</evidence>
<evidence type="ECO:0000313" key="11">
    <source>
        <dbReference type="Proteomes" id="UP000244893"/>
    </source>
</evidence>
<keyword evidence="4 7" id="KW-0812">Transmembrane</keyword>
<dbReference type="InterPro" id="IPR051393">
    <property type="entry name" value="ABC_transporter_permease"/>
</dbReference>
<name>A0A2V1HPM9_9MICO</name>
<accession>A0A2V1HPM9</accession>
<comment type="subcellular location">
    <subcellularLocation>
        <location evidence="1 7">Cell membrane</location>
        <topology evidence="1 7">Multi-pass membrane protein</topology>
    </subcellularLocation>
</comment>
<dbReference type="InterPro" id="IPR000515">
    <property type="entry name" value="MetI-like"/>
</dbReference>
<evidence type="ECO:0000256" key="2">
    <source>
        <dbReference type="ARBA" id="ARBA00022448"/>
    </source>
</evidence>
<dbReference type="Gene3D" id="1.10.3720.10">
    <property type="entry name" value="MetI-like"/>
    <property type="match status" value="1"/>
</dbReference>
<keyword evidence="2 7" id="KW-0813">Transport</keyword>
<comment type="similarity">
    <text evidence="7">Belongs to the binding-protein-dependent transport system permease family.</text>
</comment>
<sequence>MSQLVADLVSVENDEGAAPGGRAIPPRSAAQKRRRRKETLSAYAFLSPWLLGLLAIVLGPMLASLYLSFTRYDLIGTPEFIGLDNYVRMLFEDPRFYRTVGVTAMYTLISVPAILIFSLLLAMFLNRGIRFLGIYRALFYLPSLLGGSVAIAVLWLQVFGSEGIFNAVLALVGIDGPSWIGSPSYALLTVIALSVWTFGSTMVIFLAGLRQIPDTYYEAASLDGASKFRQFLSITLPHLTPVIFFNGLLTIVNALQSFTPAYVISGGTGQPADSLLLYTVYLYLRGFVDFQMGYASALAWGLLLALAAITALLFWSTRFWVFYGEDS</sequence>
<reference evidence="10 11" key="1">
    <citation type="submission" date="2018-05" db="EMBL/GenBank/DDBJ databases">
        <title>Amnibacterium sp. M8JJ-5, whole genome shotgun sequence.</title>
        <authorList>
            <person name="Tuo L."/>
        </authorList>
    </citation>
    <scope>NUCLEOTIDE SEQUENCE [LARGE SCALE GENOMIC DNA]</scope>
    <source>
        <strain evidence="10 11">M8JJ-5</strain>
    </source>
</reference>
<gene>
    <name evidence="10" type="ORF">DDQ50_12330</name>
</gene>
<comment type="caution">
    <text evidence="10">The sequence shown here is derived from an EMBL/GenBank/DDBJ whole genome shotgun (WGS) entry which is preliminary data.</text>
</comment>
<keyword evidence="11" id="KW-1185">Reference proteome</keyword>
<evidence type="ECO:0000256" key="1">
    <source>
        <dbReference type="ARBA" id="ARBA00004651"/>
    </source>
</evidence>
<dbReference type="Proteomes" id="UP000244893">
    <property type="component" value="Unassembled WGS sequence"/>
</dbReference>
<feature type="transmembrane region" description="Helical" evidence="7">
    <location>
        <begin position="137"/>
        <end position="156"/>
    </location>
</feature>
<evidence type="ECO:0000256" key="5">
    <source>
        <dbReference type="ARBA" id="ARBA00022989"/>
    </source>
</evidence>
<evidence type="ECO:0000256" key="8">
    <source>
        <dbReference type="SAM" id="MobiDB-lite"/>
    </source>
</evidence>
<dbReference type="CDD" id="cd06261">
    <property type="entry name" value="TM_PBP2"/>
    <property type="match status" value="1"/>
</dbReference>
<evidence type="ECO:0000313" key="10">
    <source>
        <dbReference type="EMBL" id="PVZ94485.1"/>
    </source>
</evidence>
<feature type="region of interest" description="Disordered" evidence="8">
    <location>
        <begin position="13"/>
        <end position="32"/>
    </location>
</feature>
<dbReference type="EMBL" id="QEOP01000002">
    <property type="protein sequence ID" value="PVZ94485.1"/>
    <property type="molecule type" value="Genomic_DNA"/>
</dbReference>
<feature type="transmembrane region" description="Helical" evidence="7">
    <location>
        <begin position="296"/>
        <end position="315"/>
    </location>
</feature>
<organism evidence="10 11">
    <name type="scientific">Amnibacterium flavum</name>
    <dbReference type="NCBI Taxonomy" id="2173173"/>
    <lineage>
        <taxon>Bacteria</taxon>
        <taxon>Bacillati</taxon>
        <taxon>Actinomycetota</taxon>
        <taxon>Actinomycetes</taxon>
        <taxon>Micrococcales</taxon>
        <taxon>Microbacteriaceae</taxon>
        <taxon>Amnibacterium</taxon>
    </lineage>
</organism>
<evidence type="ECO:0000259" key="9">
    <source>
        <dbReference type="PROSITE" id="PS50928"/>
    </source>
</evidence>
<feature type="transmembrane region" description="Helical" evidence="7">
    <location>
        <begin position="185"/>
        <end position="209"/>
    </location>
</feature>
<dbReference type="Pfam" id="PF00528">
    <property type="entry name" value="BPD_transp_1"/>
    <property type="match status" value="1"/>
</dbReference>
<dbReference type="SUPFAM" id="SSF161098">
    <property type="entry name" value="MetI-like"/>
    <property type="match status" value="1"/>
</dbReference>
<dbReference type="RefSeq" id="WP_116756996.1">
    <property type="nucleotide sequence ID" value="NZ_JBHUEX010000001.1"/>
</dbReference>
<evidence type="ECO:0000256" key="7">
    <source>
        <dbReference type="RuleBase" id="RU363032"/>
    </source>
</evidence>
<protein>
    <submittedName>
        <fullName evidence="10">ABC transporter permease</fullName>
    </submittedName>
</protein>
<dbReference type="PROSITE" id="PS50928">
    <property type="entry name" value="ABC_TM1"/>
    <property type="match status" value="1"/>
</dbReference>
<proteinExistence type="inferred from homology"/>
<keyword evidence="3" id="KW-1003">Cell membrane</keyword>
<dbReference type="AlphaFoldDB" id="A0A2V1HPM9"/>
<evidence type="ECO:0000256" key="4">
    <source>
        <dbReference type="ARBA" id="ARBA00022692"/>
    </source>
</evidence>
<evidence type="ECO:0000256" key="3">
    <source>
        <dbReference type="ARBA" id="ARBA00022475"/>
    </source>
</evidence>
<dbReference type="PANTHER" id="PTHR30193:SF1">
    <property type="entry name" value="ABC TRANSPORTER PERMEASE PROTEIN YESP-RELATED"/>
    <property type="match status" value="1"/>
</dbReference>
<keyword evidence="5 7" id="KW-1133">Transmembrane helix</keyword>
<dbReference type="GO" id="GO:0005886">
    <property type="term" value="C:plasma membrane"/>
    <property type="evidence" value="ECO:0007669"/>
    <property type="project" value="UniProtKB-SubCell"/>
</dbReference>
<dbReference type="PANTHER" id="PTHR30193">
    <property type="entry name" value="ABC TRANSPORTER PERMEASE PROTEIN"/>
    <property type="match status" value="1"/>
</dbReference>
<dbReference type="GO" id="GO:0055085">
    <property type="term" value="P:transmembrane transport"/>
    <property type="evidence" value="ECO:0007669"/>
    <property type="project" value="InterPro"/>
</dbReference>